<dbReference type="AlphaFoldDB" id="A0A2I2FRW8"/>
<dbReference type="OrthoDB" id="4486482at2759"/>
<dbReference type="GeneID" id="36560278"/>
<dbReference type="EMBL" id="MSFO01000011">
    <property type="protein sequence ID" value="PLB43374.1"/>
    <property type="molecule type" value="Genomic_DNA"/>
</dbReference>
<comment type="caution">
    <text evidence="1">The sequence shown here is derived from an EMBL/GenBank/DDBJ whole genome shotgun (WGS) entry which is preliminary data.</text>
</comment>
<accession>A0A2I2FRW8</accession>
<protein>
    <submittedName>
        <fullName evidence="1">Uncharacterized protein</fullName>
    </submittedName>
</protein>
<reference evidence="1 2" key="1">
    <citation type="submission" date="2016-12" db="EMBL/GenBank/DDBJ databases">
        <title>The genomes of Aspergillus section Nigri reveals drivers in fungal speciation.</title>
        <authorList>
            <consortium name="DOE Joint Genome Institute"/>
            <person name="Vesth T.C."/>
            <person name="Nybo J."/>
            <person name="Theobald S."/>
            <person name="Brandl J."/>
            <person name="Frisvad J.C."/>
            <person name="Nielsen K.F."/>
            <person name="Lyhne E.K."/>
            <person name="Kogle M.E."/>
            <person name="Kuo A."/>
            <person name="Riley R."/>
            <person name="Clum A."/>
            <person name="Nolan M."/>
            <person name="Lipzen A."/>
            <person name="Salamov A."/>
            <person name="Henrissat B."/>
            <person name="Wiebenga A."/>
            <person name="De Vries R.P."/>
            <person name="Grigoriev I.V."/>
            <person name="Mortensen U.H."/>
            <person name="Andersen M.R."/>
            <person name="Baker S.E."/>
        </authorList>
    </citation>
    <scope>NUCLEOTIDE SEQUENCE [LARGE SCALE GENOMIC DNA]</scope>
    <source>
        <strain evidence="1 2">IBT 23096</strain>
    </source>
</reference>
<sequence length="290" mass="32982">MSATIHCKTLDLDEIIPRPNCIEREDEDVKRLVPLVFHDACFATDRTDSWPDDQAEFRNFFAVFFSFYDELREPSETSPSIVFKEREMITLPRKNWTAPSRGHRSAGFRGVQVSLMTTLMQTICYNLDGIQEQLPGVWFTYSPVKMRYFIGGKRYASTSDGGAVVGPFANPRPIIPHVSWYRGQSWSEFLADVMDIMLGKLASNLTFNSEGQEAFIVGIRGPCIYVIRGRFTASLVSRVHSKGCAENESFELQFTRGFNLRLKEDWLQATRALARLLRYIPGGKAVEHAS</sequence>
<evidence type="ECO:0000313" key="1">
    <source>
        <dbReference type="EMBL" id="PLB43374.1"/>
    </source>
</evidence>
<dbReference type="Proteomes" id="UP000234275">
    <property type="component" value="Unassembled WGS sequence"/>
</dbReference>
<gene>
    <name evidence="1" type="ORF">P170DRAFT_468996</name>
</gene>
<name>A0A2I2FRW8_9EURO</name>
<keyword evidence="2" id="KW-1185">Reference proteome</keyword>
<proteinExistence type="predicted"/>
<organism evidence="1 2">
    <name type="scientific">Aspergillus steynii IBT 23096</name>
    <dbReference type="NCBI Taxonomy" id="1392250"/>
    <lineage>
        <taxon>Eukaryota</taxon>
        <taxon>Fungi</taxon>
        <taxon>Dikarya</taxon>
        <taxon>Ascomycota</taxon>
        <taxon>Pezizomycotina</taxon>
        <taxon>Eurotiomycetes</taxon>
        <taxon>Eurotiomycetidae</taxon>
        <taxon>Eurotiales</taxon>
        <taxon>Aspergillaceae</taxon>
        <taxon>Aspergillus</taxon>
        <taxon>Aspergillus subgen. Circumdati</taxon>
    </lineage>
</organism>
<dbReference type="VEuPathDB" id="FungiDB:P170DRAFT_468996"/>
<dbReference type="RefSeq" id="XP_024698676.1">
    <property type="nucleotide sequence ID" value="XM_024852580.1"/>
</dbReference>
<evidence type="ECO:0000313" key="2">
    <source>
        <dbReference type="Proteomes" id="UP000234275"/>
    </source>
</evidence>